<evidence type="ECO:0000256" key="3">
    <source>
        <dbReference type="ARBA" id="ARBA00023163"/>
    </source>
</evidence>
<dbReference type="RefSeq" id="WP_160860517.1">
    <property type="nucleotide sequence ID" value="NZ_WUMK01000006.1"/>
</dbReference>
<dbReference type="GO" id="GO:0003700">
    <property type="term" value="F:DNA-binding transcription factor activity"/>
    <property type="evidence" value="ECO:0007669"/>
    <property type="project" value="InterPro"/>
</dbReference>
<dbReference type="InterPro" id="IPR000835">
    <property type="entry name" value="HTH_MarR-typ"/>
</dbReference>
<keyword evidence="1" id="KW-0805">Transcription regulation</keyword>
<accession>A0A6N8SDL4</accession>
<dbReference type="PANTHER" id="PTHR42756">
    <property type="entry name" value="TRANSCRIPTIONAL REGULATOR, MARR"/>
    <property type="match status" value="1"/>
</dbReference>
<protein>
    <submittedName>
        <fullName evidence="5">MarR family transcriptional regulator</fullName>
    </submittedName>
</protein>
<keyword evidence="2" id="KW-0238">DNA-binding</keyword>
<name>A0A6N8SDL4_9HYPH</name>
<dbReference type="PROSITE" id="PS50995">
    <property type="entry name" value="HTH_MARR_2"/>
    <property type="match status" value="1"/>
</dbReference>
<dbReference type="OrthoDB" id="8452803at2"/>
<dbReference type="PANTHER" id="PTHR42756:SF1">
    <property type="entry name" value="TRANSCRIPTIONAL REPRESSOR OF EMRAB OPERON"/>
    <property type="match status" value="1"/>
</dbReference>
<evidence type="ECO:0000313" key="5">
    <source>
        <dbReference type="EMBL" id="MXN46989.1"/>
    </source>
</evidence>
<comment type="caution">
    <text evidence="5">The sequence shown here is derived from an EMBL/GenBank/DDBJ whole genome shotgun (WGS) entry which is preliminary data.</text>
</comment>
<evidence type="ECO:0000259" key="4">
    <source>
        <dbReference type="PROSITE" id="PS50995"/>
    </source>
</evidence>
<evidence type="ECO:0000256" key="1">
    <source>
        <dbReference type="ARBA" id="ARBA00023015"/>
    </source>
</evidence>
<keyword evidence="3" id="KW-0804">Transcription</keyword>
<dbReference type="Gene3D" id="1.10.10.10">
    <property type="entry name" value="Winged helix-like DNA-binding domain superfamily/Winged helix DNA-binding domain"/>
    <property type="match status" value="1"/>
</dbReference>
<dbReference type="AlphaFoldDB" id="A0A6N8SDL4"/>
<dbReference type="PRINTS" id="PR00598">
    <property type="entry name" value="HTHMARR"/>
</dbReference>
<dbReference type="Proteomes" id="UP000435802">
    <property type="component" value="Unassembled WGS sequence"/>
</dbReference>
<dbReference type="InterPro" id="IPR023187">
    <property type="entry name" value="Tscrpt_reg_MarR-type_CS"/>
</dbReference>
<keyword evidence="6" id="KW-1185">Reference proteome</keyword>
<dbReference type="PROSITE" id="PS01117">
    <property type="entry name" value="HTH_MARR_1"/>
    <property type="match status" value="1"/>
</dbReference>
<dbReference type="EMBL" id="WUMK01000006">
    <property type="protein sequence ID" value="MXN46989.1"/>
    <property type="molecule type" value="Genomic_DNA"/>
</dbReference>
<organism evidence="5 6">
    <name type="scientific">Shinella kummerowiae</name>
    <dbReference type="NCBI Taxonomy" id="417745"/>
    <lineage>
        <taxon>Bacteria</taxon>
        <taxon>Pseudomonadati</taxon>
        <taxon>Pseudomonadota</taxon>
        <taxon>Alphaproteobacteria</taxon>
        <taxon>Hyphomicrobiales</taxon>
        <taxon>Rhizobiaceae</taxon>
        <taxon>Shinella</taxon>
    </lineage>
</organism>
<dbReference type="SMART" id="SM00347">
    <property type="entry name" value="HTH_MARR"/>
    <property type="match status" value="1"/>
</dbReference>
<gene>
    <name evidence="5" type="ORF">GR138_17480</name>
</gene>
<dbReference type="Pfam" id="PF12802">
    <property type="entry name" value="MarR_2"/>
    <property type="match status" value="1"/>
</dbReference>
<feature type="domain" description="HTH marR-type" evidence="4">
    <location>
        <begin position="7"/>
        <end position="139"/>
    </location>
</feature>
<dbReference type="GO" id="GO:0003677">
    <property type="term" value="F:DNA binding"/>
    <property type="evidence" value="ECO:0007669"/>
    <property type="project" value="UniProtKB-KW"/>
</dbReference>
<sequence length="151" mass="16976">MNTTDPRERLLDDLSRVQRKMRALFDARVKERGLTLPRARALLILGRGAELNQRELAEELDIETPTLVRLLDGMEKQGFIERRSVEGDRRAKQIAMTPRGAKVAEEVLDLARSLRADVLKSIPTGDMSTTVKVFAVMSENIAKSCRESVEA</sequence>
<proteinExistence type="predicted"/>
<reference evidence="5 6" key="1">
    <citation type="submission" date="2019-12" db="EMBL/GenBank/DDBJ databases">
        <title>Shinella kummerowiae sp. nov., a symbiotic bacterium isolated from root nodules of the herbal legume Kummerowia stipulacea.</title>
        <authorList>
            <person name="Gao J."/>
        </authorList>
    </citation>
    <scope>NUCLEOTIDE SEQUENCE [LARGE SCALE GENOMIC DNA]</scope>
    <source>
        <strain evidence="5 6">CCBAU 25048</strain>
    </source>
</reference>
<dbReference type="SUPFAM" id="SSF46785">
    <property type="entry name" value="Winged helix' DNA-binding domain"/>
    <property type="match status" value="1"/>
</dbReference>
<dbReference type="InterPro" id="IPR036388">
    <property type="entry name" value="WH-like_DNA-bd_sf"/>
</dbReference>
<dbReference type="InterPro" id="IPR036390">
    <property type="entry name" value="WH_DNA-bd_sf"/>
</dbReference>
<evidence type="ECO:0000313" key="6">
    <source>
        <dbReference type="Proteomes" id="UP000435802"/>
    </source>
</evidence>
<evidence type="ECO:0000256" key="2">
    <source>
        <dbReference type="ARBA" id="ARBA00023125"/>
    </source>
</evidence>